<dbReference type="RefSeq" id="WP_289818034.1">
    <property type="nucleotide sequence ID" value="NZ_JAUEHU010000011.1"/>
</dbReference>
<dbReference type="EMBL" id="JAUEHU010000011">
    <property type="protein sequence ID" value="MDN0088237.1"/>
    <property type="molecule type" value="Genomic_DNA"/>
</dbReference>
<dbReference type="AlphaFoldDB" id="A0AAW7JYY3"/>
<proteinExistence type="predicted"/>
<evidence type="ECO:0000313" key="2">
    <source>
        <dbReference type="Proteomes" id="UP001167864"/>
    </source>
</evidence>
<organism evidence="1 2">
    <name type="scientific">Yersinia nurmii</name>
    <dbReference type="NCBI Taxonomy" id="685706"/>
    <lineage>
        <taxon>Bacteria</taxon>
        <taxon>Pseudomonadati</taxon>
        <taxon>Pseudomonadota</taxon>
        <taxon>Gammaproteobacteria</taxon>
        <taxon>Enterobacterales</taxon>
        <taxon>Yersiniaceae</taxon>
        <taxon>Yersinia</taxon>
    </lineage>
</organism>
<dbReference type="Proteomes" id="UP001167864">
    <property type="component" value="Unassembled WGS sequence"/>
</dbReference>
<reference evidence="1" key="1">
    <citation type="submission" date="2023-06" db="EMBL/GenBank/DDBJ databases">
        <authorList>
            <person name="Polev D.E."/>
            <person name="Saitova A.T."/>
            <person name="Bogumilchik E.A."/>
            <person name="Kokorina G.I."/>
            <person name="Voskresenskaia E.A."/>
        </authorList>
    </citation>
    <scope>NUCLEOTIDE SEQUENCE</scope>
    <source>
        <strain evidence="1">2145 StPb PI</strain>
    </source>
</reference>
<sequence length="84" mass="9058">MALAGEIVGSSARGDQPKFTCCAGYSAVVSRVFRNQGKQTFLDVERSTRAYGHGIAGGGKRGIYRYANVQLLKSMQRASGERVD</sequence>
<protein>
    <submittedName>
        <fullName evidence="1">Uncharacterized protein</fullName>
    </submittedName>
</protein>
<comment type="caution">
    <text evidence="1">The sequence shown here is derived from an EMBL/GenBank/DDBJ whole genome shotgun (WGS) entry which is preliminary data.</text>
</comment>
<evidence type="ECO:0000313" key="1">
    <source>
        <dbReference type="EMBL" id="MDN0088237.1"/>
    </source>
</evidence>
<accession>A0AAW7JYY3</accession>
<gene>
    <name evidence="1" type="ORF">QVN42_12690</name>
</gene>
<name>A0AAW7JYY3_9GAMM</name>